<evidence type="ECO:0000313" key="10">
    <source>
        <dbReference type="Proteomes" id="UP001164746"/>
    </source>
</evidence>
<accession>A0ABY7DMF7</accession>
<evidence type="ECO:0000256" key="5">
    <source>
        <dbReference type="SAM" id="MobiDB-lite"/>
    </source>
</evidence>
<feature type="transmembrane region" description="Helical" evidence="6">
    <location>
        <begin position="49"/>
        <end position="68"/>
    </location>
</feature>
<keyword evidence="4 6" id="KW-0472">Membrane</keyword>
<feature type="transmembrane region" description="Helical" evidence="6">
    <location>
        <begin position="372"/>
        <end position="393"/>
    </location>
</feature>
<feature type="transmembrane region" description="Helical" evidence="6">
    <location>
        <begin position="153"/>
        <end position="172"/>
    </location>
</feature>
<evidence type="ECO:0000256" key="1">
    <source>
        <dbReference type="ARBA" id="ARBA00004141"/>
    </source>
</evidence>
<sequence>EGASDKKEKDVSKGGLKFGWIQGVLVRCLLNIFGVMLFLRLTWVTGQAGVGLATVIVALSGTVTSLTTMSMSAICTNGEFGGSIGIVFALANAVAAAMYIVGFAETVRDVILENGHQITGDATNDVRVIGLALTCVCLGIVLIGMEWESKAQLVLLAILAIAILNFFVGSFIPPTDEQKWKGVVGYNSDTFTTNFVPHFTPGNSFFSVFAIFFPAATGVLAGANISGDLKDPQRAIPKGTFLAILITSAIYIAMVFAIGGCIVLAALGEAPPTVSNLTAVLTPTRDLVQQCEMFNQTCQSGLLHDNGMVGVASAFRPLILAGIFSATLSSALASMVGAPKVFQALARDKLFPHIHVFAKGYGAILPTGSLDLIAPIISNFFLMAYAMINFSCFDASVADSPGFRPGFKYYNKWLSLIGALLCLVVMFLVNWWAALITFVVVAGLYFYVYRTKPDVNWGSSTQANAYKDALKTSLKLISVDDHVKNFRPQILVLTGYPRNRANLLDFASSVTKKQSLLICGHVFQGDLEEHVTRLRSMSAYRWFAARKVKAFYNSVCAPTFRIGVQVLLQALGVGKLRPNTLLLGYKCDWQKADPRDTLDYFNVIQDAFDLHYNVGILRVPGGFDRNKVPDDVIDMDNPEVYESDEEVADDEDEDPTRKENQADVKFPSAASTANGHPQYGAMHLKRLNTLEEGMENEAFEEDGETVTPVAPPSFRDKNYGTVDVWWLYDDGARCRFPGRRPVPLVCTWGGWRSSQRNFRPPFCSGGTKRASSHTTHRGQNDMLAGNVRLRDVGGSASVMTSPLRHCLLNFGNNGDQYRI</sequence>
<keyword evidence="10" id="KW-1185">Reference proteome</keyword>
<dbReference type="Pfam" id="PF00324">
    <property type="entry name" value="AA_permease"/>
    <property type="match status" value="1"/>
</dbReference>
<evidence type="ECO:0000256" key="4">
    <source>
        <dbReference type="ARBA" id="ARBA00023136"/>
    </source>
</evidence>
<name>A0ABY7DMF7_MYAAR</name>
<feature type="transmembrane region" description="Helical" evidence="6">
    <location>
        <begin position="239"/>
        <end position="267"/>
    </location>
</feature>
<dbReference type="Proteomes" id="UP001164746">
    <property type="component" value="Chromosome 3"/>
</dbReference>
<evidence type="ECO:0000259" key="8">
    <source>
        <dbReference type="Pfam" id="PF03522"/>
    </source>
</evidence>
<evidence type="ECO:0000259" key="7">
    <source>
        <dbReference type="Pfam" id="PF00324"/>
    </source>
</evidence>
<reference evidence="9" key="1">
    <citation type="submission" date="2022-11" db="EMBL/GenBank/DDBJ databases">
        <title>Centuries of genome instability and evolution in soft-shell clam transmissible cancer (bioRxiv).</title>
        <authorList>
            <person name="Hart S.F.M."/>
            <person name="Yonemitsu M.A."/>
            <person name="Giersch R.M."/>
            <person name="Beal B.F."/>
            <person name="Arriagada G."/>
            <person name="Davis B.W."/>
            <person name="Ostrander E.A."/>
            <person name="Goff S.P."/>
            <person name="Metzger M.J."/>
        </authorList>
    </citation>
    <scope>NUCLEOTIDE SEQUENCE</scope>
    <source>
        <strain evidence="9">MELC-2E11</strain>
        <tissue evidence="9">Siphon/mantle</tissue>
    </source>
</reference>
<feature type="region of interest" description="Disordered" evidence="5">
    <location>
        <begin position="633"/>
        <end position="678"/>
    </location>
</feature>
<feature type="transmembrane region" description="Helical" evidence="6">
    <location>
        <begin position="80"/>
        <end position="101"/>
    </location>
</feature>
<feature type="transmembrane region" description="Helical" evidence="6">
    <location>
        <begin position="205"/>
        <end position="227"/>
    </location>
</feature>
<feature type="transmembrane region" description="Helical" evidence="6">
    <location>
        <begin position="318"/>
        <end position="338"/>
    </location>
</feature>
<gene>
    <name evidence="9" type="ORF">MAR_023252</name>
</gene>
<evidence type="ECO:0000256" key="2">
    <source>
        <dbReference type="ARBA" id="ARBA00022692"/>
    </source>
</evidence>
<dbReference type="InterPro" id="IPR018491">
    <property type="entry name" value="SLC12_C"/>
</dbReference>
<dbReference type="InterPro" id="IPR004841">
    <property type="entry name" value="AA-permease/SLC12A_dom"/>
</dbReference>
<dbReference type="PANTHER" id="PTHR11827:SF103">
    <property type="entry name" value="SODIUM CHLORIDE COTRANSPORTER 69, ISOFORM E"/>
    <property type="match status" value="1"/>
</dbReference>
<dbReference type="Pfam" id="PF03522">
    <property type="entry name" value="SLC12"/>
    <property type="match status" value="1"/>
</dbReference>
<feature type="compositionally biased region" description="Acidic residues" evidence="5">
    <location>
        <begin position="633"/>
        <end position="654"/>
    </location>
</feature>
<evidence type="ECO:0000313" key="9">
    <source>
        <dbReference type="EMBL" id="WAQ98879.1"/>
    </source>
</evidence>
<dbReference type="EMBL" id="CP111014">
    <property type="protein sequence ID" value="WAQ98879.1"/>
    <property type="molecule type" value="Genomic_DNA"/>
</dbReference>
<feature type="domain" description="SLC12A transporter C-terminal" evidence="8">
    <location>
        <begin position="500"/>
        <end position="731"/>
    </location>
</feature>
<feature type="transmembrane region" description="Helical" evidence="6">
    <location>
        <begin position="20"/>
        <end position="43"/>
    </location>
</feature>
<dbReference type="InterPro" id="IPR004842">
    <property type="entry name" value="SLC12A_fam"/>
</dbReference>
<organism evidence="9 10">
    <name type="scientific">Mya arenaria</name>
    <name type="common">Soft-shell clam</name>
    <dbReference type="NCBI Taxonomy" id="6604"/>
    <lineage>
        <taxon>Eukaryota</taxon>
        <taxon>Metazoa</taxon>
        <taxon>Spiralia</taxon>
        <taxon>Lophotrochozoa</taxon>
        <taxon>Mollusca</taxon>
        <taxon>Bivalvia</taxon>
        <taxon>Autobranchia</taxon>
        <taxon>Heteroconchia</taxon>
        <taxon>Euheterodonta</taxon>
        <taxon>Imparidentia</taxon>
        <taxon>Neoheterodontei</taxon>
        <taxon>Myida</taxon>
        <taxon>Myoidea</taxon>
        <taxon>Myidae</taxon>
        <taxon>Mya</taxon>
    </lineage>
</organism>
<feature type="domain" description="Amino acid permease/ SLC12A" evidence="7">
    <location>
        <begin position="23"/>
        <end position="491"/>
    </location>
</feature>
<protein>
    <submittedName>
        <fullName evidence="9">S12A2-like protein</fullName>
    </submittedName>
</protein>
<feature type="transmembrane region" description="Helical" evidence="6">
    <location>
        <begin position="414"/>
        <end position="447"/>
    </location>
</feature>
<evidence type="ECO:0000256" key="6">
    <source>
        <dbReference type="SAM" id="Phobius"/>
    </source>
</evidence>
<proteinExistence type="predicted"/>
<feature type="non-terminal residue" evidence="9">
    <location>
        <position position="819"/>
    </location>
</feature>
<comment type="subcellular location">
    <subcellularLocation>
        <location evidence="1">Membrane</location>
        <topology evidence="1">Multi-pass membrane protein</topology>
    </subcellularLocation>
</comment>
<keyword evidence="3 6" id="KW-1133">Transmembrane helix</keyword>
<evidence type="ECO:0000256" key="3">
    <source>
        <dbReference type="ARBA" id="ARBA00022989"/>
    </source>
</evidence>
<dbReference type="Gene3D" id="1.20.1740.10">
    <property type="entry name" value="Amino acid/polyamine transporter I"/>
    <property type="match status" value="1"/>
</dbReference>
<dbReference type="PANTHER" id="PTHR11827">
    <property type="entry name" value="SOLUTE CARRIER FAMILY 12, CATION COTRANSPORTERS"/>
    <property type="match status" value="1"/>
</dbReference>
<feature type="transmembrane region" description="Helical" evidence="6">
    <location>
        <begin position="128"/>
        <end position="146"/>
    </location>
</feature>
<keyword evidence="2 6" id="KW-0812">Transmembrane</keyword>